<dbReference type="InterPro" id="IPR001810">
    <property type="entry name" value="F-box_dom"/>
</dbReference>
<reference evidence="2 3" key="1">
    <citation type="submission" date="2014-04" db="EMBL/GenBank/DDBJ databases">
        <authorList>
            <consortium name="DOE Joint Genome Institute"/>
            <person name="Kuo A."/>
            <person name="Kohler A."/>
            <person name="Nagy L.G."/>
            <person name="Floudas D."/>
            <person name="Copeland A."/>
            <person name="Barry K.W."/>
            <person name="Cichocki N."/>
            <person name="Veneault-Fourrey C."/>
            <person name="LaButti K."/>
            <person name="Lindquist E.A."/>
            <person name="Lipzen A."/>
            <person name="Lundell T."/>
            <person name="Morin E."/>
            <person name="Murat C."/>
            <person name="Sun H."/>
            <person name="Tunlid A."/>
            <person name="Henrissat B."/>
            <person name="Grigoriev I.V."/>
            <person name="Hibbett D.S."/>
            <person name="Martin F."/>
            <person name="Nordberg H.P."/>
            <person name="Cantor M.N."/>
            <person name="Hua S.X."/>
        </authorList>
    </citation>
    <scope>NUCLEOTIDE SEQUENCE [LARGE SCALE GENOMIC DNA]</scope>
    <source>
        <strain evidence="2 3">Foug A</strain>
    </source>
</reference>
<dbReference type="AlphaFoldDB" id="A0A0C3E4K1"/>
<accession>A0A0C3E4K1</accession>
<gene>
    <name evidence="2" type="ORF">SCLCIDRAFT_24271</name>
</gene>
<evidence type="ECO:0000259" key="1">
    <source>
        <dbReference type="PROSITE" id="PS50181"/>
    </source>
</evidence>
<organism evidence="2 3">
    <name type="scientific">Scleroderma citrinum Foug A</name>
    <dbReference type="NCBI Taxonomy" id="1036808"/>
    <lineage>
        <taxon>Eukaryota</taxon>
        <taxon>Fungi</taxon>
        <taxon>Dikarya</taxon>
        <taxon>Basidiomycota</taxon>
        <taxon>Agaricomycotina</taxon>
        <taxon>Agaricomycetes</taxon>
        <taxon>Agaricomycetidae</taxon>
        <taxon>Boletales</taxon>
        <taxon>Sclerodermatineae</taxon>
        <taxon>Sclerodermataceae</taxon>
        <taxon>Scleroderma</taxon>
    </lineage>
</organism>
<dbReference type="SUPFAM" id="SSF81383">
    <property type="entry name" value="F-box domain"/>
    <property type="match status" value="1"/>
</dbReference>
<evidence type="ECO:0000313" key="3">
    <source>
        <dbReference type="Proteomes" id="UP000053989"/>
    </source>
</evidence>
<dbReference type="OrthoDB" id="3155440at2759"/>
<protein>
    <recommendedName>
        <fullName evidence="1">F-box domain-containing protein</fullName>
    </recommendedName>
</protein>
<dbReference type="InParanoid" id="A0A0C3E4K1"/>
<evidence type="ECO:0000313" key="2">
    <source>
        <dbReference type="EMBL" id="KIM63389.1"/>
    </source>
</evidence>
<dbReference type="PROSITE" id="PS50181">
    <property type="entry name" value="FBOX"/>
    <property type="match status" value="1"/>
</dbReference>
<dbReference type="Gene3D" id="3.80.10.10">
    <property type="entry name" value="Ribonuclease Inhibitor"/>
    <property type="match status" value="1"/>
</dbReference>
<dbReference type="Proteomes" id="UP000053989">
    <property type="component" value="Unassembled WGS sequence"/>
</dbReference>
<dbReference type="HOGENOM" id="CLU_023752_2_0_1"/>
<dbReference type="STRING" id="1036808.A0A0C3E4K1"/>
<dbReference type="InterPro" id="IPR036047">
    <property type="entry name" value="F-box-like_dom_sf"/>
</dbReference>
<feature type="domain" description="F-box" evidence="1">
    <location>
        <begin position="49"/>
        <end position="96"/>
    </location>
</feature>
<dbReference type="SUPFAM" id="SSF52047">
    <property type="entry name" value="RNI-like"/>
    <property type="match status" value="1"/>
</dbReference>
<keyword evidence="3" id="KW-1185">Reference proteome</keyword>
<reference evidence="3" key="2">
    <citation type="submission" date="2015-01" db="EMBL/GenBank/DDBJ databases">
        <title>Evolutionary Origins and Diversification of the Mycorrhizal Mutualists.</title>
        <authorList>
            <consortium name="DOE Joint Genome Institute"/>
            <consortium name="Mycorrhizal Genomics Consortium"/>
            <person name="Kohler A."/>
            <person name="Kuo A."/>
            <person name="Nagy L.G."/>
            <person name="Floudas D."/>
            <person name="Copeland A."/>
            <person name="Barry K.W."/>
            <person name="Cichocki N."/>
            <person name="Veneault-Fourrey C."/>
            <person name="LaButti K."/>
            <person name="Lindquist E.A."/>
            <person name="Lipzen A."/>
            <person name="Lundell T."/>
            <person name="Morin E."/>
            <person name="Murat C."/>
            <person name="Riley R."/>
            <person name="Ohm R."/>
            <person name="Sun H."/>
            <person name="Tunlid A."/>
            <person name="Henrissat B."/>
            <person name="Grigoriev I.V."/>
            <person name="Hibbett D.S."/>
            <person name="Martin F."/>
        </authorList>
    </citation>
    <scope>NUCLEOTIDE SEQUENCE [LARGE SCALE GENOMIC DNA]</scope>
    <source>
        <strain evidence="3">Foug A</strain>
    </source>
</reference>
<dbReference type="EMBL" id="KN822035">
    <property type="protein sequence ID" value="KIM63389.1"/>
    <property type="molecule type" value="Genomic_DNA"/>
</dbReference>
<name>A0A0C3E4K1_9AGAM</name>
<proteinExistence type="predicted"/>
<dbReference type="InterPro" id="IPR032675">
    <property type="entry name" value="LRR_dom_sf"/>
</dbReference>
<dbReference type="Pfam" id="PF12937">
    <property type="entry name" value="F-box-like"/>
    <property type="match status" value="1"/>
</dbReference>
<sequence length="516" mass="57578">MNMCASSELAETRVELAWLEKQEQELLQKLFHVRAAIRVQKTKLDELMPAPIDRLPNELLVRILKLSIHESCLELAGVSRRWRDVVLHSPSLWTTIRVTKSMSLLKLKTHVSKSSELPLDIEIQLWTEPLLNTVLDVLIPCAHRWRSLVIQCSGCSLIKNMLTTMGCTAYPSLTHLSIRNIGGSSLSMISQFHSGSFPCLEHLELKGSAEKSSVFEAPAGVTSLSLGLWGIDLLSTLQHSSLQKLTSLFISQWESGRGMQLKPDSIHFPLLETFVYETGLSVLIQAISAPKLAYFEYGSIIDCEIFETRAPKFPNVVRLVLGGVRSGHPTGSALAVPFAFPAARHIDLLDSAEFLFSPERGPISAVHWPQLESLTIRDIEIWSLGFLDGLVPWLKARRDMDTPMLLVRFAFHNLARREDGVLTALPEAGSMVTILYEALHGLCRLEWVDVLLAGIVLSGTQNESLRLEMPNVYPNFIDDIGTAIIQRRNIRSSAGPSHKSRWAYKHGYHSVVTIGL</sequence>